<dbReference type="SUPFAM" id="SSF56935">
    <property type="entry name" value="Porins"/>
    <property type="match status" value="1"/>
</dbReference>
<name>A0A371JXQ8_9GAMM</name>
<protein>
    <submittedName>
        <fullName evidence="1">Porin</fullName>
    </submittedName>
</protein>
<gene>
    <name evidence="1" type="ORF">DX914_15420</name>
</gene>
<sequence>MPYRHRRATATAALSTTVLHPVPWLLGALGCALALPAQAQSQVSVEELARRLEAIEQRLGTASPAAGDGTAAVDTADLDQRLRVIERKLELQAEAEAARVASAPVVSLSAAKGLSIKSAPPGDVEVKFRGLIQADGRFFIGDERVPQNDTFLFRRVEPTIEGTWGSLFAFRLGAQLAGDSATVNDAYVDLRFSPRATVRVGRYKVPLGLERLQSSSAGAMVEGGFASELAPVRDLGVQLQGEFAEGALSYAIGAFNGAPDGRDGATTNPDNEFELIGRVFVEPWKNSGGALSGLGFGVGASQGDKRGSGNNFLPRYRTPGQAQFFNYRSTVLADGQHSRWSPQAYYYRNRLGLLGEYISARQEVLLPTGNARAALDHRAWQLTAGWVLTGEDASYRGVVRPNQAFTPGGAGWGAFELVARYGRLSIDEDAFPRFADPNAVASQADSWGLGLNWYLTSNFKLVANYTHTDFEGGAAAAADREDEKAFFTRAQLSF</sequence>
<evidence type="ECO:0000313" key="2">
    <source>
        <dbReference type="Proteomes" id="UP000264492"/>
    </source>
</evidence>
<dbReference type="EMBL" id="QTSU01000003">
    <property type="protein sequence ID" value="RDZ26392.1"/>
    <property type="molecule type" value="Genomic_DNA"/>
</dbReference>
<keyword evidence="2" id="KW-1185">Reference proteome</keyword>
<dbReference type="InterPro" id="IPR010870">
    <property type="entry name" value="Porin_O/P"/>
</dbReference>
<comment type="caution">
    <text evidence="1">The sequence shown here is derived from an EMBL/GenBank/DDBJ whole genome shotgun (WGS) entry which is preliminary data.</text>
</comment>
<dbReference type="InterPro" id="IPR023614">
    <property type="entry name" value="Porin_dom_sf"/>
</dbReference>
<evidence type="ECO:0000313" key="1">
    <source>
        <dbReference type="EMBL" id="RDZ26392.1"/>
    </source>
</evidence>
<reference evidence="1 2" key="1">
    <citation type="submission" date="2018-08" db="EMBL/GenBank/DDBJ databases">
        <title>Lysobacter sp. zong2l5, whole genome shotgun sequence.</title>
        <authorList>
            <person name="Zhang X."/>
            <person name="Feng G."/>
            <person name="Zhu H."/>
        </authorList>
    </citation>
    <scope>NUCLEOTIDE SEQUENCE [LARGE SCALE GENOMIC DNA]</scope>
    <source>
        <strain evidence="2">zong2l5</strain>
    </source>
</reference>
<dbReference type="PROSITE" id="PS51257">
    <property type="entry name" value="PROKAR_LIPOPROTEIN"/>
    <property type="match status" value="1"/>
</dbReference>
<dbReference type="AlphaFoldDB" id="A0A371JXQ8"/>
<dbReference type="OrthoDB" id="9807854at2"/>
<dbReference type="Pfam" id="PF07396">
    <property type="entry name" value="Porin_O_P"/>
    <property type="match status" value="1"/>
</dbReference>
<dbReference type="Gene3D" id="2.40.160.10">
    <property type="entry name" value="Porin"/>
    <property type="match status" value="1"/>
</dbReference>
<accession>A0A371JXQ8</accession>
<dbReference type="Proteomes" id="UP000264492">
    <property type="component" value="Unassembled WGS sequence"/>
</dbReference>
<proteinExistence type="predicted"/>
<dbReference type="RefSeq" id="WP_115860363.1">
    <property type="nucleotide sequence ID" value="NZ_QTSU01000003.1"/>
</dbReference>
<organism evidence="1 2">
    <name type="scientific">Lysobacter silvisoli</name>
    <dbReference type="NCBI Taxonomy" id="2293254"/>
    <lineage>
        <taxon>Bacteria</taxon>
        <taxon>Pseudomonadati</taxon>
        <taxon>Pseudomonadota</taxon>
        <taxon>Gammaproteobacteria</taxon>
        <taxon>Lysobacterales</taxon>
        <taxon>Lysobacteraceae</taxon>
        <taxon>Lysobacter</taxon>
    </lineage>
</organism>